<gene>
    <name evidence="2" type="ORF">C440_05722</name>
</gene>
<proteinExistence type="predicted"/>
<name>M0IKU5_9EURY</name>
<evidence type="ECO:0000256" key="1">
    <source>
        <dbReference type="SAM" id="MobiDB-lite"/>
    </source>
</evidence>
<dbReference type="AlphaFoldDB" id="M0IKU5"/>
<evidence type="ECO:0000313" key="2">
    <source>
        <dbReference type="EMBL" id="ELZ96064.1"/>
    </source>
</evidence>
<dbReference type="STRING" id="662479.C440_05722"/>
<dbReference type="EMBL" id="AOLN01000009">
    <property type="protein sequence ID" value="ELZ96064.1"/>
    <property type="molecule type" value="Genomic_DNA"/>
</dbReference>
<organism evidence="2 3">
    <name type="scientific">Haloferax mucosum ATCC BAA-1512</name>
    <dbReference type="NCBI Taxonomy" id="662479"/>
    <lineage>
        <taxon>Archaea</taxon>
        <taxon>Methanobacteriati</taxon>
        <taxon>Methanobacteriota</taxon>
        <taxon>Stenosarchaea group</taxon>
        <taxon>Halobacteria</taxon>
        <taxon>Halobacteriales</taxon>
        <taxon>Haloferacaceae</taxon>
        <taxon>Haloferax</taxon>
    </lineage>
</organism>
<reference evidence="2 3" key="1">
    <citation type="journal article" date="2014" name="PLoS Genet.">
        <title>Phylogenetically driven sequencing of extremely halophilic archaea reveals strategies for static and dynamic osmo-response.</title>
        <authorList>
            <person name="Becker E.A."/>
            <person name="Seitzer P.M."/>
            <person name="Tritt A."/>
            <person name="Larsen D."/>
            <person name="Krusor M."/>
            <person name="Yao A.I."/>
            <person name="Wu D."/>
            <person name="Madern D."/>
            <person name="Eisen J.A."/>
            <person name="Darling A.E."/>
            <person name="Facciotti M.T."/>
        </authorList>
    </citation>
    <scope>NUCLEOTIDE SEQUENCE [LARGE SCALE GENOMIC DNA]</scope>
    <source>
        <strain evidence="2 3">ATCC BAA-1512</strain>
    </source>
</reference>
<evidence type="ECO:0000313" key="3">
    <source>
        <dbReference type="Proteomes" id="UP000011550"/>
    </source>
</evidence>
<dbReference type="Proteomes" id="UP000011550">
    <property type="component" value="Unassembled WGS sequence"/>
</dbReference>
<keyword evidence="3" id="KW-1185">Reference proteome</keyword>
<feature type="region of interest" description="Disordered" evidence="1">
    <location>
        <begin position="1"/>
        <end position="23"/>
    </location>
</feature>
<protein>
    <submittedName>
        <fullName evidence="2">Uncharacterized protein</fullName>
    </submittedName>
</protein>
<accession>M0IKU5</accession>
<feature type="compositionally biased region" description="Polar residues" evidence="1">
    <location>
        <begin position="8"/>
        <end position="18"/>
    </location>
</feature>
<dbReference type="PATRIC" id="fig|662479.7.peg.1164"/>
<sequence>MADDVEIVSNTNELQQHAPTEGRVAEVSQGGLVDDQRIYLGDGNQWNLVDEAIGVSLPSTTVNGVVQLGKFATKGDLPDESTLDSYPATAFVEDEGRWVWFDGEAPLYTGGN</sequence>
<comment type="caution">
    <text evidence="2">The sequence shown here is derived from an EMBL/GenBank/DDBJ whole genome shotgun (WGS) entry which is preliminary data.</text>
</comment>